<dbReference type="Gene3D" id="3.30.40.10">
    <property type="entry name" value="Zinc/RING finger domain, C3HC4 (zinc finger)"/>
    <property type="match status" value="1"/>
</dbReference>
<dbReference type="RefSeq" id="YP_010780454.1">
    <property type="nucleotide sequence ID" value="NC_075038.1"/>
</dbReference>
<reference evidence="4" key="2">
    <citation type="journal article" date="2018" name="Nat. Commun.">
        <title>Tailed giant Tupanvirus possesses the most complete translational apparatus of the known virosphere.</title>
        <authorList>
            <person name="Abrahao J."/>
            <person name="Silva L."/>
            <person name="Silva L.S."/>
            <person name="Khalil J.Y.B."/>
            <person name="Rodrigues R."/>
            <person name="Arantes T."/>
            <person name="Assis F."/>
            <person name="Boratto P."/>
            <person name="Andrade M."/>
            <person name="Kroon E.G."/>
            <person name="Ribeiro B."/>
            <person name="Bergier I."/>
            <person name="Seligmann H."/>
            <person name="Ghigo E."/>
            <person name="Colson P."/>
            <person name="Levasseur A."/>
            <person name="Kroemer G."/>
            <person name="Raoult D."/>
            <person name="La Scola B."/>
        </authorList>
    </citation>
    <scope>NUCLEOTIDE SEQUENCE [LARGE SCALE GENOMIC DNA]</scope>
    <source>
        <strain evidence="4">Deep ocean</strain>
    </source>
</reference>
<dbReference type="EMBL" id="MF405918">
    <property type="protein sequence ID" value="QKU33846.1"/>
    <property type="molecule type" value="Genomic_DNA"/>
</dbReference>
<evidence type="ECO:0000256" key="1">
    <source>
        <dbReference type="PROSITE-ProRule" id="PRU00175"/>
    </source>
</evidence>
<feature type="transmembrane region" description="Helical" evidence="2">
    <location>
        <begin position="134"/>
        <end position="160"/>
    </location>
</feature>
<dbReference type="GO" id="GO:0004842">
    <property type="term" value="F:ubiquitin-protein transferase activity"/>
    <property type="evidence" value="ECO:0007669"/>
    <property type="project" value="InterPro"/>
</dbReference>
<keyword evidence="2" id="KW-1133">Transmembrane helix</keyword>
<evidence type="ECO:0000259" key="3">
    <source>
        <dbReference type="PROSITE" id="PS50089"/>
    </source>
</evidence>
<feature type="transmembrane region" description="Helical" evidence="2">
    <location>
        <begin position="38"/>
        <end position="58"/>
    </location>
</feature>
<dbReference type="PANTHER" id="PTHR46400">
    <property type="entry name" value="RING/U-BOX SUPERFAMILY PROTEIN"/>
    <property type="match status" value="1"/>
</dbReference>
<dbReference type="InterPro" id="IPR013083">
    <property type="entry name" value="Znf_RING/FYVE/PHD"/>
</dbReference>
<dbReference type="InterPro" id="IPR001841">
    <property type="entry name" value="Znf_RING"/>
</dbReference>
<dbReference type="GeneID" id="80517145"/>
<keyword evidence="2" id="KW-0812">Transmembrane</keyword>
<dbReference type="InterPro" id="IPR033276">
    <property type="entry name" value="BB"/>
</dbReference>
<keyword evidence="1" id="KW-0863">Zinc-finger</keyword>
<keyword evidence="2" id="KW-0472">Membrane</keyword>
<evidence type="ECO:0000313" key="4">
    <source>
        <dbReference type="EMBL" id="QKU33846.1"/>
    </source>
</evidence>
<dbReference type="Pfam" id="PF13639">
    <property type="entry name" value="zf-RING_2"/>
    <property type="match status" value="1"/>
</dbReference>
<protein>
    <submittedName>
        <fullName evidence="4">Putative E3 ubiquitin-protein ligase At4g11680-like</fullName>
    </submittedName>
</protein>
<accession>A0A6N1NP16</accession>
<dbReference type="SUPFAM" id="SSF57850">
    <property type="entry name" value="RING/U-box"/>
    <property type="match status" value="1"/>
</dbReference>
<keyword evidence="1" id="KW-0862">Zinc</keyword>
<sequence length="270" mass="31661">MDHHLLITNELAQESDPMVTNETVSPMRANQSMKQIRLFFIIFVKLLWIMWGVILLYSQDLADTPYFFVHGIMFTSLCCIYCNIYLYKYDQNTPNNCYTIIYNLCVSLKTGFYCLFVFVFLFLSSDINSKNTEIFLWTYFILEYVFVFILVIFAWIVILCKCRIFYPILIIEIVNTIPIQIGATDNELDKLNYCKFMDGGLVCSNNGPLTNENYNEMNCIICQDDYQNSEDIIILPCHHHYHKKCGIDWLKINKTCPICRAPVCVEQMNV</sequence>
<name>A0A6N1NP16_9VIRU</name>
<dbReference type="PROSITE" id="PS50089">
    <property type="entry name" value="ZF_RING_2"/>
    <property type="match status" value="1"/>
</dbReference>
<reference evidence="4" key="1">
    <citation type="submission" date="2017-06" db="EMBL/GenBank/DDBJ databases">
        <authorList>
            <person name="Assis F.L."/>
            <person name="Abrahao J.S."/>
            <person name="Silva L."/>
            <person name="Khalil J.B."/>
            <person name="Rodrigues R."/>
            <person name="Silva L.S."/>
            <person name="Boratto P."/>
            <person name="Andrade M."/>
            <person name="Kroon E.G."/>
            <person name="Ribeiro B."/>
            <person name="Bergier I."/>
            <person name="Seligmann H."/>
            <person name="Ghigo E."/>
            <person name="Colson P."/>
            <person name="Levasseur A."/>
            <person name="Raoult D."/>
            <person name="Scola B.L."/>
        </authorList>
    </citation>
    <scope>NUCLEOTIDE SEQUENCE</scope>
    <source>
        <strain evidence="4">Deep ocean</strain>
    </source>
</reference>
<dbReference type="GO" id="GO:0016567">
    <property type="term" value="P:protein ubiquitination"/>
    <property type="evidence" value="ECO:0007669"/>
    <property type="project" value="InterPro"/>
</dbReference>
<proteinExistence type="predicted"/>
<feature type="domain" description="RING-type" evidence="3">
    <location>
        <begin position="219"/>
        <end position="260"/>
    </location>
</feature>
<evidence type="ECO:0000256" key="2">
    <source>
        <dbReference type="SAM" id="Phobius"/>
    </source>
</evidence>
<feature type="transmembrane region" description="Helical" evidence="2">
    <location>
        <begin position="64"/>
        <end position="87"/>
    </location>
</feature>
<dbReference type="KEGG" id="vg:80517145"/>
<feature type="transmembrane region" description="Helical" evidence="2">
    <location>
        <begin position="99"/>
        <end position="122"/>
    </location>
</feature>
<dbReference type="GO" id="GO:0008270">
    <property type="term" value="F:zinc ion binding"/>
    <property type="evidence" value="ECO:0007669"/>
    <property type="project" value="UniProtKB-KW"/>
</dbReference>
<organism evidence="4">
    <name type="scientific">Tupanvirus deep ocean</name>
    <dbReference type="NCBI Taxonomy" id="2126984"/>
    <lineage>
        <taxon>Viruses</taxon>
        <taxon>Varidnaviria</taxon>
        <taxon>Bamfordvirae</taxon>
        <taxon>Nucleocytoviricota</taxon>
        <taxon>Megaviricetes</taxon>
        <taxon>Imitervirales</taxon>
        <taxon>Mimiviridae</taxon>
        <taxon>Megamimivirinae</taxon>
        <taxon>Tupanvirus</taxon>
        <taxon>Tupanvirus altamarinense</taxon>
    </lineage>
</organism>
<keyword evidence="1" id="KW-0479">Metal-binding</keyword>
<dbReference type="PANTHER" id="PTHR46400:SF5">
    <property type="entry name" value="RING-TYPE DOMAIN-CONTAINING PROTEIN"/>
    <property type="match status" value="1"/>
</dbReference>
<dbReference type="SMART" id="SM00184">
    <property type="entry name" value="RING"/>
    <property type="match status" value="1"/>
</dbReference>